<protein>
    <submittedName>
        <fullName evidence="1">Uncharacterized protein</fullName>
    </submittedName>
</protein>
<sequence length="101" mass="11207">MVLEVAEGLQYMSADERLAHQITTTHWVSSPTSPAVVAYDENDGSDVTSTVYPTNSPFVNGDVISLSLLRDLSVGHAYRIEVKFTVGSNIYECYFRVKCEI</sequence>
<gene>
    <name evidence="1" type="ORF">LCGC14_0567210</name>
</gene>
<evidence type="ECO:0000313" key="1">
    <source>
        <dbReference type="EMBL" id="KKN56929.1"/>
    </source>
</evidence>
<comment type="caution">
    <text evidence="1">The sequence shown here is derived from an EMBL/GenBank/DDBJ whole genome shotgun (WGS) entry which is preliminary data.</text>
</comment>
<dbReference type="EMBL" id="LAZR01000826">
    <property type="protein sequence ID" value="KKN56929.1"/>
    <property type="molecule type" value="Genomic_DNA"/>
</dbReference>
<dbReference type="AlphaFoldDB" id="A0A0F9RQG4"/>
<name>A0A0F9RQG4_9ZZZZ</name>
<accession>A0A0F9RQG4</accession>
<organism evidence="1">
    <name type="scientific">marine sediment metagenome</name>
    <dbReference type="NCBI Taxonomy" id="412755"/>
    <lineage>
        <taxon>unclassified sequences</taxon>
        <taxon>metagenomes</taxon>
        <taxon>ecological metagenomes</taxon>
    </lineage>
</organism>
<reference evidence="1" key="1">
    <citation type="journal article" date="2015" name="Nature">
        <title>Complex archaea that bridge the gap between prokaryotes and eukaryotes.</title>
        <authorList>
            <person name="Spang A."/>
            <person name="Saw J.H."/>
            <person name="Jorgensen S.L."/>
            <person name="Zaremba-Niedzwiedzka K."/>
            <person name="Martijn J."/>
            <person name="Lind A.E."/>
            <person name="van Eijk R."/>
            <person name="Schleper C."/>
            <person name="Guy L."/>
            <person name="Ettema T.J."/>
        </authorList>
    </citation>
    <scope>NUCLEOTIDE SEQUENCE</scope>
</reference>
<proteinExistence type="predicted"/>